<proteinExistence type="predicted"/>
<sequence length="90" mass="10117">MQPVILQITSNPPLNYIQLTESTYTSSNHDLRTDPLKQPRELDELDKPNQPDPSLEWLSVLLGGTTDGSTVLLDIQNNDNDNESLNKSLR</sequence>
<dbReference type="Proteomes" id="UP001178148">
    <property type="component" value="Unassembled WGS sequence"/>
</dbReference>
<accession>A0AA90SCD3</accession>
<protein>
    <submittedName>
        <fullName evidence="2">Uncharacterized protein</fullName>
    </submittedName>
</protein>
<evidence type="ECO:0000313" key="2">
    <source>
        <dbReference type="EMBL" id="MDP0587922.1"/>
    </source>
</evidence>
<feature type="compositionally biased region" description="Basic and acidic residues" evidence="1">
    <location>
        <begin position="29"/>
        <end position="49"/>
    </location>
</feature>
<feature type="region of interest" description="Disordered" evidence="1">
    <location>
        <begin position="23"/>
        <end position="54"/>
    </location>
</feature>
<organism evidence="2 3">
    <name type="scientific">Candidatus Endonucleibacter bathymodioli</name>
    <dbReference type="NCBI Taxonomy" id="539814"/>
    <lineage>
        <taxon>Bacteria</taxon>
        <taxon>Pseudomonadati</taxon>
        <taxon>Pseudomonadota</taxon>
        <taxon>Gammaproteobacteria</taxon>
        <taxon>Oceanospirillales</taxon>
        <taxon>Endozoicomonadaceae</taxon>
        <taxon>Candidatus Endonucleibacter</taxon>
    </lineage>
</organism>
<dbReference type="EMBL" id="JASXSV010000001">
    <property type="protein sequence ID" value="MDP0587922.1"/>
    <property type="molecule type" value="Genomic_DNA"/>
</dbReference>
<gene>
    <name evidence="2" type="ORF">QS748_01425</name>
</gene>
<evidence type="ECO:0000256" key="1">
    <source>
        <dbReference type="SAM" id="MobiDB-lite"/>
    </source>
</evidence>
<reference evidence="2 3" key="1">
    <citation type="journal article" date="2023" name="bioRxiv">
        <title>An intranuclear bacterial parasite of deep-sea mussels expresses apoptosis inhibitors acquired from its host.</title>
        <authorList>
            <person name="Gonzalez Porras M.A."/>
            <person name="Assie A."/>
            <person name="Tietjen M."/>
            <person name="Violette M."/>
            <person name="Kleiner M."/>
            <person name="Gruber-Vodicka H."/>
            <person name="Dubilier N."/>
            <person name="Leisch N."/>
        </authorList>
    </citation>
    <scope>NUCLEOTIDE SEQUENCE [LARGE SCALE GENOMIC DNA]</scope>
    <source>
        <strain evidence="2">IAP13</strain>
    </source>
</reference>
<dbReference type="AlphaFoldDB" id="A0AA90SCD3"/>
<comment type="caution">
    <text evidence="2">The sequence shown here is derived from an EMBL/GenBank/DDBJ whole genome shotgun (WGS) entry which is preliminary data.</text>
</comment>
<keyword evidence="3" id="KW-1185">Reference proteome</keyword>
<name>A0AA90SCD3_9GAMM</name>
<evidence type="ECO:0000313" key="3">
    <source>
        <dbReference type="Proteomes" id="UP001178148"/>
    </source>
</evidence>